<organism evidence="1 2">
    <name type="scientific">Rotaria magnacalcarata</name>
    <dbReference type="NCBI Taxonomy" id="392030"/>
    <lineage>
        <taxon>Eukaryota</taxon>
        <taxon>Metazoa</taxon>
        <taxon>Spiralia</taxon>
        <taxon>Gnathifera</taxon>
        <taxon>Rotifera</taxon>
        <taxon>Eurotatoria</taxon>
        <taxon>Bdelloidea</taxon>
        <taxon>Philodinida</taxon>
        <taxon>Philodinidae</taxon>
        <taxon>Rotaria</taxon>
    </lineage>
</organism>
<name>A0A816ZI11_9BILA</name>
<dbReference type="AlphaFoldDB" id="A0A816ZI11"/>
<proteinExistence type="predicted"/>
<protein>
    <submittedName>
        <fullName evidence="1">Uncharacterized protein</fullName>
    </submittedName>
</protein>
<evidence type="ECO:0000313" key="2">
    <source>
        <dbReference type="Proteomes" id="UP000663887"/>
    </source>
</evidence>
<sequence length="479" mass="54554">MSFFELKQVRNFLNQPAPHNNFKFNQLPSIKHPLTVFVANQIRTLIYERSNMLGTDVPQRRLNSQVRHMTEHILYRLSRLPLGLREKIVKEYRRKKSQHFSNEDIEAVKVDKLITSFGPKYYNFVRRNKQSKEVTPTKPTKLSTHEPIQAQQAINQSMVCSPKTNCDQFSQTALPILISQSSQVSSTNMTSQSTQTSYSKGISLSTQTDVIPTEIKTTQNKSTQTKRIILCVETQTFEYIPPIVDHALSSSSSIEDSFSTLNTIKGNENLEQGIVNDKVDSPQIPNSNNIPIIDSEVDTKLSIENSHLGKRHVKFINKAVAESLLTNNSILRTCFDEACQEYQSAEINSQYLEYLQRAFFIDPYGFLDCAKYAQNLNGFLSEEGKQIFEQHIDYARAIDALLKGRKPITYREILQIYDHHHCTDLIYISPTNDNVEDQENLVKCDTKSSETEANANITSKSSESNLSLGHIKLTLGLFL</sequence>
<dbReference type="EMBL" id="CAJNRG010016710">
    <property type="protein sequence ID" value="CAF2207809.1"/>
    <property type="molecule type" value="Genomic_DNA"/>
</dbReference>
<comment type="caution">
    <text evidence="1">The sequence shown here is derived from an EMBL/GenBank/DDBJ whole genome shotgun (WGS) entry which is preliminary data.</text>
</comment>
<evidence type="ECO:0000313" key="1">
    <source>
        <dbReference type="EMBL" id="CAF2207809.1"/>
    </source>
</evidence>
<gene>
    <name evidence="1" type="ORF">XDN619_LOCUS33129</name>
</gene>
<dbReference type="Proteomes" id="UP000663887">
    <property type="component" value="Unassembled WGS sequence"/>
</dbReference>
<accession>A0A816ZI11</accession>
<reference evidence="1" key="1">
    <citation type="submission" date="2021-02" db="EMBL/GenBank/DDBJ databases">
        <authorList>
            <person name="Nowell W R."/>
        </authorList>
    </citation>
    <scope>NUCLEOTIDE SEQUENCE</scope>
</reference>